<dbReference type="GO" id="GO:0017069">
    <property type="term" value="F:snRNA binding"/>
    <property type="evidence" value="ECO:0007669"/>
    <property type="project" value="TreeGrafter"/>
</dbReference>
<reference evidence="8 9" key="1">
    <citation type="submission" date="2020-01" db="EMBL/GenBank/DDBJ databases">
        <authorList>
            <consortium name="DOE Joint Genome Institute"/>
            <person name="Haridas S."/>
            <person name="Albert R."/>
            <person name="Binder M."/>
            <person name="Bloem J."/>
            <person name="Labutti K."/>
            <person name="Salamov A."/>
            <person name="Andreopoulos B."/>
            <person name="Baker S.E."/>
            <person name="Barry K."/>
            <person name="Bills G."/>
            <person name="Bluhm B.H."/>
            <person name="Cannon C."/>
            <person name="Castanera R."/>
            <person name="Culley D.E."/>
            <person name="Daum C."/>
            <person name="Ezra D."/>
            <person name="Gonzalez J.B."/>
            <person name="Henrissat B."/>
            <person name="Kuo A."/>
            <person name="Liang C."/>
            <person name="Lipzen A."/>
            <person name="Lutzoni F."/>
            <person name="Magnuson J."/>
            <person name="Mondo S."/>
            <person name="Nolan M."/>
            <person name="Ohm R."/>
            <person name="Pangilinan J."/>
            <person name="Park H.-J.H."/>
            <person name="Ramirez L."/>
            <person name="Alfaro M."/>
            <person name="Sun H."/>
            <person name="Tritt A."/>
            <person name="Yoshinaga Y."/>
            <person name="Zwiers L.-H.L."/>
            <person name="Turgeon B.G."/>
            <person name="Goodwin S.B."/>
            <person name="Spatafora J.W."/>
            <person name="Crous P.W."/>
            <person name="Grigoriev I.V."/>
        </authorList>
    </citation>
    <scope>NUCLEOTIDE SEQUENCE [LARGE SCALE GENOMIC DNA]</scope>
    <source>
        <strain evidence="8 9">CBS 611.86</strain>
    </source>
</reference>
<dbReference type="Proteomes" id="UP000481861">
    <property type="component" value="Unassembled WGS sequence"/>
</dbReference>
<sequence length="266" mass="29194">MPTAYGNYHNYNGPASRFPGFPPSSHVRDARLTMLESLVPGLFTAKHCLDIGCNAGTVSCQLAVDFEATSVTGVDIDSSLVNQAENLLALRSSRVRPPIAESSKPIVDYFPVSAVLTHGYRVEPASKTSRSSPAAPALPLLPRVNFIAADFVLSADPAISGPYDVILALSVIKWIHLEHLDKGLVTFFQKCSSSLASGGYFVIELQTWDSYERAIRPTTAPHFRESLAQLKLRPETSFDEILQEHGLQLHKTCDSLPRRISVYRKV</sequence>
<keyword evidence="2 6" id="KW-0489">Methyltransferase</keyword>
<keyword evidence="3 6" id="KW-0808">Transferase</keyword>
<dbReference type="AlphaFoldDB" id="A0A7C8MD22"/>
<dbReference type="PANTHER" id="PTHR12315:SF0">
    <property type="entry name" value="7SK SNRNA METHYLPHOSPHATE CAPPING ENZYME"/>
    <property type="match status" value="1"/>
</dbReference>
<evidence type="ECO:0000259" key="7">
    <source>
        <dbReference type="PROSITE" id="PS51515"/>
    </source>
</evidence>
<dbReference type="OrthoDB" id="540004at2759"/>
<dbReference type="GO" id="GO:0008173">
    <property type="term" value="F:RNA methyltransferase activity"/>
    <property type="evidence" value="ECO:0007669"/>
    <property type="project" value="UniProtKB-UniRule"/>
</dbReference>
<evidence type="ECO:0000256" key="4">
    <source>
        <dbReference type="ARBA" id="ARBA00022691"/>
    </source>
</evidence>
<dbReference type="PANTHER" id="PTHR12315">
    <property type="entry name" value="BICOID-INTERACTING PROTEIN RELATED"/>
    <property type="match status" value="1"/>
</dbReference>
<protein>
    <recommendedName>
        <fullName evidence="6">RNA methyltransferase</fullName>
        <ecNumber evidence="6">2.1.1.-</ecNumber>
    </recommendedName>
</protein>
<feature type="domain" description="Bin3-type SAM" evidence="7">
    <location>
        <begin position="29"/>
        <end position="266"/>
    </location>
</feature>
<dbReference type="InterPro" id="IPR039772">
    <property type="entry name" value="Bin3-like"/>
</dbReference>
<dbReference type="Gene3D" id="3.40.50.150">
    <property type="entry name" value="Vaccinia Virus protein VP39"/>
    <property type="match status" value="1"/>
</dbReference>
<proteinExistence type="inferred from homology"/>
<comment type="similarity">
    <text evidence="1 6">Belongs to the methyltransferase superfamily.</text>
</comment>
<dbReference type="EMBL" id="JAADJZ010000005">
    <property type="protein sequence ID" value="KAF2875236.1"/>
    <property type="molecule type" value="Genomic_DNA"/>
</dbReference>
<name>A0A7C8MD22_9PLEO</name>
<dbReference type="SUPFAM" id="SSF53335">
    <property type="entry name" value="S-adenosyl-L-methionine-dependent methyltransferases"/>
    <property type="match status" value="1"/>
</dbReference>
<evidence type="ECO:0000256" key="5">
    <source>
        <dbReference type="PROSITE-ProRule" id="PRU00848"/>
    </source>
</evidence>
<evidence type="ECO:0000256" key="2">
    <source>
        <dbReference type="ARBA" id="ARBA00022603"/>
    </source>
</evidence>
<evidence type="ECO:0000313" key="8">
    <source>
        <dbReference type="EMBL" id="KAF2875236.1"/>
    </source>
</evidence>
<evidence type="ECO:0000256" key="3">
    <source>
        <dbReference type="ARBA" id="ARBA00022679"/>
    </source>
</evidence>
<dbReference type="PROSITE" id="PS51515">
    <property type="entry name" value="BIN3_SAM"/>
    <property type="match status" value="1"/>
</dbReference>
<gene>
    <name evidence="8" type="ORF">BDV95DRAFT_626721</name>
</gene>
<evidence type="ECO:0000256" key="6">
    <source>
        <dbReference type="RuleBase" id="RU367087"/>
    </source>
</evidence>
<dbReference type="GO" id="GO:0008171">
    <property type="term" value="F:O-methyltransferase activity"/>
    <property type="evidence" value="ECO:0007669"/>
    <property type="project" value="UniProtKB-UniRule"/>
</dbReference>
<keyword evidence="9" id="KW-1185">Reference proteome</keyword>
<evidence type="ECO:0000256" key="1">
    <source>
        <dbReference type="ARBA" id="ARBA00008361"/>
    </source>
</evidence>
<dbReference type="InterPro" id="IPR010675">
    <property type="entry name" value="Bin3_C"/>
</dbReference>
<dbReference type="InterPro" id="IPR024160">
    <property type="entry name" value="BIN3_SAM-bd_dom"/>
</dbReference>
<dbReference type="EC" id="2.1.1.-" evidence="6"/>
<keyword evidence="4 5" id="KW-0949">S-adenosyl-L-methionine</keyword>
<dbReference type="CDD" id="cd02440">
    <property type="entry name" value="AdoMet_MTases"/>
    <property type="match status" value="1"/>
</dbReference>
<dbReference type="Pfam" id="PF06859">
    <property type="entry name" value="Bin3"/>
    <property type="match status" value="1"/>
</dbReference>
<organism evidence="8 9">
    <name type="scientific">Massariosphaeria phaeospora</name>
    <dbReference type="NCBI Taxonomy" id="100035"/>
    <lineage>
        <taxon>Eukaryota</taxon>
        <taxon>Fungi</taxon>
        <taxon>Dikarya</taxon>
        <taxon>Ascomycota</taxon>
        <taxon>Pezizomycotina</taxon>
        <taxon>Dothideomycetes</taxon>
        <taxon>Pleosporomycetidae</taxon>
        <taxon>Pleosporales</taxon>
        <taxon>Pleosporales incertae sedis</taxon>
        <taxon>Massariosphaeria</taxon>
    </lineage>
</organism>
<dbReference type="InterPro" id="IPR029063">
    <property type="entry name" value="SAM-dependent_MTases_sf"/>
</dbReference>
<evidence type="ECO:0000313" key="9">
    <source>
        <dbReference type="Proteomes" id="UP000481861"/>
    </source>
</evidence>
<dbReference type="GO" id="GO:0032259">
    <property type="term" value="P:methylation"/>
    <property type="evidence" value="ECO:0007669"/>
    <property type="project" value="UniProtKB-KW"/>
</dbReference>
<comment type="caution">
    <text evidence="8">The sequence shown here is derived from an EMBL/GenBank/DDBJ whole genome shotgun (WGS) entry which is preliminary data.</text>
</comment>
<dbReference type="GO" id="GO:0040031">
    <property type="term" value="P:snRNA modification"/>
    <property type="evidence" value="ECO:0007669"/>
    <property type="project" value="TreeGrafter"/>
</dbReference>
<accession>A0A7C8MD22</accession>